<dbReference type="EMBL" id="NBTY01000161">
    <property type="protein sequence ID" value="OTP68833.1"/>
    <property type="molecule type" value="Genomic_DNA"/>
</dbReference>
<evidence type="ECO:0000313" key="2">
    <source>
        <dbReference type="EMBL" id="OTP68833.1"/>
    </source>
</evidence>
<dbReference type="Proteomes" id="UP000194546">
    <property type="component" value="Unassembled WGS sequence"/>
</dbReference>
<proteinExistence type="predicted"/>
<evidence type="ECO:0000256" key="1">
    <source>
        <dbReference type="SAM" id="MobiDB-lite"/>
    </source>
</evidence>
<accession>A0A242MDL7</accession>
<evidence type="ECO:0000313" key="3">
    <source>
        <dbReference type="Proteomes" id="UP000194546"/>
    </source>
</evidence>
<sequence>MNKQIKEVKDLAPEDNPEWGDTEFARARPVSDVLPELYGQERAQELLRPRGRPKLENPKLPVKLRIDPDVVHAYKAQGDGWQTRMNAALRHYAMSHGLMR</sequence>
<feature type="compositionally biased region" description="Basic and acidic residues" evidence="1">
    <location>
        <begin position="1"/>
        <end position="12"/>
    </location>
</feature>
<feature type="region of interest" description="Disordered" evidence="1">
    <location>
        <begin position="1"/>
        <end position="22"/>
    </location>
</feature>
<protein>
    <recommendedName>
        <fullName evidence="4">BrnA antitoxin of type II toxin-antitoxin system</fullName>
    </recommendedName>
</protein>
<dbReference type="InterPro" id="IPR025528">
    <property type="entry name" value="BrnA_antitoxin"/>
</dbReference>
<organism evidence="2 3">
    <name type="scientific">Caballeronia sordidicola</name>
    <name type="common">Burkholderia sordidicola</name>
    <dbReference type="NCBI Taxonomy" id="196367"/>
    <lineage>
        <taxon>Bacteria</taxon>
        <taxon>Pseudomonadati</taxon>
        <taxon>Pseudomonadota</taxon>
        <taxon>Betaproteobacteria</taxon>
        <taxon>Burkholderiales</taxon>
        <taxon>Burkholderiaceae</taxon>
        <taxon>Caballeronia</taxon>
    </lineage>
</organism>
<dbReference type="RefSeq" id="WP_086382983.1">
    <property type="nucleotide sequence ID" value="NZ_NBTY01000161.1"/>
</dbReference>
<gene>
    <name evidence="2" type="ORF">PAMC26510_28305</name>
</gene>
<evidence type="ECO:0008006" key="4">
    <source>
        <dbReference type="Google" id="ProtNLM"/>
    </source>
</evidence>
<name>A0A242MDL7_CABSO</name>
<dbReference type="AlphaFoldDB" id="A0A242MDL7"/>
<dbReference type="Pfam" id="PF14384">
    <property type="entry name" value="BrnA_antitoxin"/>
    <property type="match status" value="1"/>
</dbReference>
<reference evidence="2 3" key="1">
    <citation type="submission" date="2017-03" db="EMBL/GenBank/DDBJ databases">
        <title>Genome analysis of strain PAMC 26510.</title>
        <authorList>
            <person name="Oh H.-M."/>
            <person name="Yang J.-A."/>
        </authorList>
    </citation>
    <scope>NUCLEOTIDE SEQUENCE [LARGE SCALE GENOMIC DNA]</scope>
    <source>
        <strain evidence="2 3">PAMC 26510</strain>
    </source>
</reference>
<comment type="caution">
    <text evidence="2">The sequence shown here is derived from an EMBL/GenBank/DDBJ whole genome shotgun (WGS) entry which is preliminary data.</text>
</comment>